<dbReference type="EMBL" id="BJZV01000006">
    <property type="protein sequence ID" value="GEP09740.1"/>
    <property type="molecule type" value="Genomic_DNA"/>
</dbReference>
<proteinExistence type="predicted"/>
<name>A0A512JIF3_9HYPH</name>
<comment type="caution">
    <text evidence="1">The sequence shown here is derived from an EMBL/GenBank/DDBJ whole genome shotgun (WGS) entry which is preliminary data.</text>
</comment>
<sequence length="82" mass="8823">MAALLSMLEPMQQEPELSAKALTGKADLAMLAQTLVLEPNTLWGPLTIAARIGVSVSDRLRLLQRAAGGSGRWRRSSPERAP</sequence>
<protein>
    <submittedName>
        <fullName evidence="1">Uncharacterized protein</fullName>
    </submittedName>
</protein>
<organism evidence="1 2">
    <name type="scientific">Methylobacterium gnaphalii</name>
    <dbReference type="NCBI Taxonomy" id="1010610"/>
    <lineage>
        <taxon>Bacteria</taxon>
        <taxon>Pseudomonadati</taxon>
        <taxon>Pseudomonadota</taxon>
        <taxon>Alphaproteobacteria</taxon>
        <taxon>Hyphomicrobiales</taxon>
        <taxon>Methylobacteriaceae</taxon>
        <taxon>Methylobacterium</taxon>
    </lineage>
</organism>
<keyword evidence="2" id="KW-1185">Reference proteome</keyword>
<gene>
    <name evidence="1" type="ORF">MGN01_15850</name>
</gene>
<dbReference type="AlphaFoldDB" id="A0A512JIF3"/>
<dbReference type="Proteomes" id="UP000321750">
    <property type="component" value="Unassembled WGS sequence"/>
</dbReference>
<reference evidence="1 2" key="1">
    <citation type="submission" date="2019-07" db="EMBL/GenBank/DDBJ databases">
        <title>Whole genome shotgun sequence of Methylobacterium gnaphalii NBRC 107716.</title>
        <authorList>
            <person name="Hosoyama A."/>
            <person name="Uohara A."/>
            <person name="Ohji S."/>
            <person name="Ichikawa N."/>
        </authorList>
    </citation>
    <scope>NUCLEOTIDE SEQUENCE [LARGE SCALE GENOMIC DNA]</scope>
    <source>
        <strain evidence="1 2">NBRC 107716</strain>
    </source>
</reference>
<evidence type="ECO:0000313" key="1">
    <source>
        <dbReference type="EMBL" id="GEP09740.1"/>
    </source>
</evidence>
<accession>A0A512JIF3</accession>
<evidence type="ECO:0000313" key="2">
    <source>
        <dbReference type="Proteomes" id="UP000321750"/>
    </source>
</evidence>